<evidence type="ECO:0000256" key="5">
    <source>
        <dbReference type="ARBA" id="ARBA00022741"/>
    </source>
</evidence>
<dbReference type="FunFam" id="3.40.50.300:FF:000057">
    <property type="entry name" value="GTPase Der"/>
    <property type="match status" value="1"/>
</dbReference>
<dbReference type="NCBIfam" id="TIGR00231">
    <property type="entry name" value="small_GTP"/>
    <property type="match status" value="2"/>
</dbReference>
<dbReference type="InterPro" id="IPR027417">
    <property type="entry name" value="P-loop_NTPase"/>
</dbReference>
<name>A0A382IXL4_9ZZZZ</name>
<dbReference type="GO" id="GO:0005525">
    <property type="term" value="F:GTP binding"/>
    <property type="evidence" value="ECO:0007669"/>
    <property type="project" value="UniProtKB-KW"/>
</dbReference>
<dbReference type="InterPro" id="IPR006073">
    <property type="entry name" value="GTP-bd"/>
</dbReference>
<sequence length="262" mass="28561">MTAPIIAIVGRANVGKSTLFNKLTQSRSAIVNDTPGVTRDRIYGAAEFENRPVLIVDTGGIDINTANQIELKVVEQALWAREEADFVIVVVDNQTGLTGTDREMISQVRKAGKPFFLAVNKVDSPSHHSILPEFSELGLDNTFPVSAEHGNGLYELIEAISKSLPDAEPESDSSGDNIRIAVIGKPNVGKSSLINSLLKSERCIVSDVPGTTRDAIDTFLEWNGRRFVLVDTAGIRRKGKTREVLDKFSVIMALKALDRCDI</sequence>
<organism evidence="9">
    <name type="scientific">marine metagenome</name>
    <dbReference type="NCBI Taxonomy" id="408172"/>
    <lineage>
        <taxon>unclassified sequences</taxon>
        <taxon>metagenomes</taxon>
        <taxon>ecological metagenomes</taxon>
    </lineage>
</organism>
<keyword evidence="6" id="KW-0342">GTP-binding</keyword>
<proteinExistence type="inferred from homology"/>
<accession>A0A382IXL4</accession>
<dbReference type="NCBIfam" id="TIGR03594">
    <property type="entry name" value="GTPase_EngA"/>
    <property type="match status" value="1"/>
</dbReference>
<dbReference type="PANTHER" id="PTHR43834:SF6">
    <property type="entry name" value="GTPASE DER"/>
    <property type="match status" value="1"/>
</dbReference>
<evidence type="ECO:0000256" key="1">
    <source>
        <dbReference type="ARBA" id="ARBA00008279"/>
    </source>
</evidence>
<keyword evidence="4" id="KW-0677">Repeat</keyword>
<comment type="similarity">
    <text evidence="1">Belongs to the TRAFAC class TrmE-Era-EngA-EngB-Septin-like GTPase superfamily. EngA (Der) GTPase family.</text>
</comment>
<evidence type="ECO:0000256" key="7">
    <source>
        <dbReference type="ARBA" id="ARBA00032345"/>
    </source>
</evidence>
<evidence type="ECO:0000313" key="9">
    <source>
        <dbReference type="EMBL" id="SVC04135.1"/>
    </source>
</evidence>
<dbReference type="CDD" id="cd01894">
    <property type="entry name" value="EngA1"/>
    <property type="match status" value="1"/>
</dbReference>
<feature type="non-terminal residue" evidence="9">
    <location>
        <position position="262"/>
    </location>
</feature>
<dbReference type="Pfam" id="PF01926">
    <property type="entry name" value="MMR_HSR1"/>
    <property type="match status" value="2"/>
</dbReference>
<dbReference type="SUPFAM" id="SSF52540">
    <property type="entry name" value="P-loop containing nucleoside triphosphate hydrolases"/>
    <property type="match status" value="2"/>
</dbReference>
<dbReference type="PROSITE" id="PS51712">
    <property type="entry name" value="G_ENGA"/>
    <property type="match status" value="1"/>
</dbReference>
<evidence type="ECO:0000259" key="8">
    <source>
        <dbReference type="PROSITE" id="PS51712"/>
    </source>
</evidence>
<dbReference type="InterPro" id="IPR005225">
    <property type="entry name" value="Small_GTP-bd"/>
</dbReference>
<reference evidence="9" key="1">
    <citation type="submission" date="2018-05" db="EMBL/GenBank/DDBJ databases">
        <authorList>
            <person name="Lanie J.A."/>
            <person name="Ng W.-L."/>
            <person name="Kazmierczak K.M."/>
            <person name="Andrzejewski T.M."/>
            <person name="Davidsen T.M."/>
            <person name="Wayne K.J."/>
            <person name="Tettelin H."/>
            <person name="Glass J.I."/>
            <person name="Rusch D."/>
            <person name="Podicherti R."/>
            <person name="Tsui H.-C.T."/>
            <person name="Winkler M.E."/>
        </authorList>
    </citation>
    <scope>NUCLEOTIDE SEQUENCE</scope>
</reference>
<keyword evidence="3" id="KW-0690">Ribosome biogenesis</keyword>
<evidence type="ECO:0000256" key="2">
    <source>
        <dbReference type="ARBA" id="ARBA00020953"/>
    </source>
</evidence>
<evidence type="ECO:0000256" key="6">
    <source>
        <dbReference type="ARBA" id="ARBA00023134"/>
    </source>
</evidence>
<dbReference type="GO" id="GO:0042254">
    <property type="term" value="P:ribosome biogenesis"/>
    <property type="evidence" value="ECO:0007669"/>
    <property type="project" value="UniProtKB-KW"/>
</dbReference>
<keyword evidence="5" id="KW-0547">Nucleotide-binding</keyword>
<evidence type="ECO:0000256" key="3">
    <source>
        <dbReference type="ARBA" id="ARBA00022517"/>
    </source>
</evidence>
<dbReference type="InterPro" id="IPR031166">
    <property type="entry name" value="G_ENGA"/>
</dbReference>
<dbReference type="EMBL" id="UINC01070185">
    <property type="protein sequence ID" value="SVC04135.1"/>
    <property type="molecule type" value="Genomic_DNA"/>
</dbReference>
<dbReference type="InterPro" id="IPR016484">
    <property type="entry name" value="GTPase_Der"/>
</dbReference>
<dbReference type="GO" id="GO:0043022">
    <property type="term" value="F:ribosome binding"/>
    <property type="evidence" value="ECO:0007669"/>
    <property type="project" value="TreeGrafter"/>
</dbReference>
<dbReference type="AlphaFoldDB" id="A0A382IXL4"/>
<evidence type="ECO:0000256" key="4">
    <source>
        <dbReference type="ARBA" id="ARBA00022737"/>
    </source>
</evidence>
<dbReference type="Gene3D" id="3.40.50.300">
    <property type="entry name" value="P-loop containing nucleotide triphosphate hydrolases"/>
    <property type="match status" value="2"/>
</dbReference>
<protein>
    <recommendedName>
        <fullName evidence="2">GTPase Der</fullName>
    </recommendedName>
    <alternativeName>
        <fullName evidence="7">GTP-binding protein EngA</fullName>
    </alternativeName>
</protein>
<dbReference type="PANTHER" id="PTHR43834">
    <property type="entry name" value="GTPASE DER"/>
    <property type="match status" value="1"/>
</dbReference>
<gene>
    <name evidence="9" type="ORF">METZ01_LOCUS256989</name>
</gene>
<dbReference type="PRINTS" id="PR00326">
    <property type="entry name" value="GTP1OBG"/>
</dbReference>
<feature type="domain" description="EngA-type G" evidence="8">
    <location>
        <begin position="4"/>
        <end position="168"/>
    </location>
</feature>